<comment type="similarity">
    <text evidence="1">Belongs to the paxM FAD-dependent monooxygenase family.</text>
</comment>
<sequence length="447" mass="50287">MTTPSPSAPSTSNVNVVNGNGNDNPSAIKIIIVGAGFAGLTAALELSRKGFSVLLLEKASVLSQLGDIISFGQNSSRFFHNWPGIWDKLSPIIHKAEEVHYHDWTGKFVTTQSFKEEHAAWGPRVNGHRGEIHKILFDFAKEQENIEILLGKNIVDYFESEDGESAGVRTDQGEVFTADLVPAAEGVRSRGRKLVLGFEDKPLPSGYAVYRAWYPADKLLENPITKHLVENGDSHYAWIGRDVHFLSAAIHDGKQMSWVCTHKDEGDIEESWTFPGDYRDVVTLLEGWDPVVTELVKATPEDRLFDYKLVFRDPLPRFVSLPVEGRGGGRTALIGDAAHPFLPTSIQGASQAMEDGVVLAACLDVVRGDKKRVKEAVKVWEKLRYDRVHEVQKTGVQTREQWHKADWEAIWKNPESMHLKREQWILDFDAEKDAYERYESVKKELDL</sequence>
<evidence type="ECO:0000313" key="8">
    <source>
        <dbReference type="Proteomes" id="UP001301769"/>
    </source>
</evidence>
<dbReference type="GO" id="GO:0004497">
    <property type="term" value="F:monooxygenase activity"/>
    <property type="evidence" value="ECO:0007669"/>
    <property type="project" value="UniProtKB-KW"/>
</dbReference>
<gene>
    <name evidence="7" type="ORF">QBC37DRAFT_374372</name>
</gene>
<comment type="caution">
    <text evidence="7">The sequence shown here is derived from an EMBL/GenBank/DDBJ whole genome shotgun (WGS) entry which is preliminary data.</text>
</comment>
<reference evidence="7" key="2">
    <citation type="submission" date="2023-05" db="EMBL/GenBank/DDBJ databases">
        <authorList>
            <consortium name="Lawrence Berkeley National Laboratory"/>
            <person name="Steindorff A."/>
            <person name="Hensen N."/>
            <person name="Bonometti L."/>
            <person name="Westerberg I."/>
            <person name="Brannstrom I.O."/>
            <person name="Guillou S."/>
            <person name="Cros-Aarteil S."/>
            <person name="Calhoun S."/>
            <person name="Haridas S."/>
            <person name="Kuo A."/>
            <person name="Mondo S."/>
            <person name="Pangilinan J."/>
            <person name="Riley R."/>
            <person name="Labutti K."/>
            <person name="Andreopoulos B."/>
            <person name="Lipzen A."/>
            <person name="Chen C."/>
            <person name="Yanf M."/>
            <person name="Daum C."/>
            <person name="Ng V."/>
            <person name="Clum A."/>
            <person name="Ohm R."/>
            <person name="Martin F."/>
            <person name="Silar P."/>
            <person name="Natvig D."/>
            <person name="Lalanne C."/>
            <person name="Gautier V."/>
            <person name="Ament-Velasquez S.L."/>
            <person name="Kruys A."/>
            <person name="Hutchinson M.I."/>
            <person name="Powell A.J."/>
            <person name="Barry K."/>
            <person name="Miller A.N."/>
            <person name="Grigoriev I.V."/>
            <person name="Debuchy R."/>
            <person name="Gladieux P."/>
            <person name="Thoren M.H."/>
            <person name="Johannesson H."/>
        </authorList>
    </citation>
    <scope>NUCLEOTIDE SEQUENCE</scope>
    <source>
        <strain evidence="7">PSN293</strain>
    </source>
</reference>
<dbReference type="PRINTS" id="PR00420">
    <property type="entry name" value="RNGMNOXGNASE"/>
</dbReference>
<dbReference type="GO" id="GO:0071949">
    <property type="term" value="F:FAD binding"/>
    <property type="evidence" value="ECO:0007669"/>
    <property type="project" value="InterPro"/>
</dbReference>
<dbReference type="InterPro" id="IPR036188">
    <property type="entry name" value="FAD/NAD-bd_sf"/>
</dbReference>
<dbReference type="EMBL" id="MU858114">
    <property type="protein sequence ID" value="KAK4213155.1"/>
    <property type="molecule type" value="Genomic_DNA"/>
</dbReference>
<dbReference type="SUPFAM" id="SSF54373">
    <property type="entry name" value="FAD-linked reductases, C-terminal domain"/>
    <property type="match status" value="1"/>
</dbReference>
<dbReference type="AlphaFoldDB" id="A0AAN6Y892"/>
<evidence type="ECO:0000256" key="3">
    <source>
        <dbReference type="ARBA" id="ARBA00022827"/>
    </source>
</evidence>
<evidence type="ECO:0000256" key="4">
    <source>
        <dbReference type="ARBA" id="ARBA00023002"/>
    </source>
</evidence>
<dbReference type="Gene3D" id="3.50.50.60">
    <property type="entry name" value="FAD/NAD(P)-binding domain"/>
    <property type="match status" value="1"/>
</dbReference>
<keyword evidence="5" id="KW-0503">Monooxygenase</keyword>
<evidence type="ECO:0000256" key="2">
    <source>
        <dbReference type="ARBA" id="ARBA00022630"/>
    </source>
</evidence>
<proteinExistence type="inferred from homology"/>
<keyword evidence="3" id="KW-0274">FAD</keyword>
<dbReference type="PANTHER" id="PTHR13789">
    <property type="entry name" value="MONOOXYGENASE"/>
    <property type="match status" value="1"/>
</dbReference>
<evidence type="ECO:0000256" key="1">
    <source>
        <dbReference type="ARBA" id="ARBA00007992"/>
    </source>
</evidence>
<protein>
    <recommendedName>
        <fullName evidence="6">FAD-binding domain-containing protein</fullName>
    </recommendedName>
</protein>
<dbReference type="InterPro" id="IPR050493">
    <property type="entry name" value="FAD-dep_Monooxygenase_BioMet"/>
</dbReference>
<name>A0AAN6Y892_9PEZI</name>
<dbReference type="Pfam" id="PF01494">
    <property type="entry name" value="FAD_binding_3"/>
    <property type="match status" value="1"/>
</dbReference>
<evidence type="ECO:0000259" key="6">
    <source>
        <dbReference type="Pfam" id="PF01494"/>
    </source>
</evidence>
<evidence type="ECO:0000256" key="5">
    <source>
        <dbReference type="ARBA" id="ARBA00023033"/>
    </source>
</evidence>
<dbReference type="Proteomes" id="UP001301769">
    <property type="component" value="Unassembled WGS sequence"/>
</dbReference>
<dbReference type="PANTHER" id="PTHR13789:SF236">
    <property type="entry name" value="MONOOXYGENASE, PUTATIVE (AFU_ORTHOLOGUE AFUA_6G12060)-RELATED"/>
    <property type="match status" value="1"/>
</dbReference>
<dbReference type="InterPro" id="IPR002938">
    <property type="entry name" value="FAD-bd"/>
</dbReference>
<keyword evidence="2" id="KW-0285">Flavoprotein</keyword>
<keyword evidence="4" id="KW-0560">Oxidoreductase</keyword>
<organism evidence="7 8">
    <name type="scientific">Rhypophila decipiens</name>
    <dbReference type="NCBI Taxonomy" id="261697"/>
    <lineage>
        <taxon>Eukaryota</taxon>
        <taxon>Fungi</taxon>
        <taxon>Dikarya</taxon>
        <taxon>Ascomycota</taxon>
        <taxon>Pezizomycotina</taxon>
        <taxon>Sordariomycetes</taxon>
        <taxon>Sordariomycetidae</taxon>
        <taxon>Sordariales</taxon>
        <taxon>Naviculisporaceae</taxon>
        <taxon>Rhypophila</taxon>
    </lineage>
</organism>
<keyword evidence="8" id="KW-1185">Reference proteome</keyword>
<evidence type="ECO:0000313" key="7">
    <source>
        <dbReference type="EMBL" id="KAK4213155.1"/>
    </source>
</evidence>
<accession>A0AAN6Y892</accession>
<reference evidence="7" key="1">
    <citation type="journal article" date="2023" name="Mol. Phylogenet. Evol.">
        <title>Genome-scale phylogeny and comparative genomics of the fungal order Sordariales.</title>
        <authorList>
            <person name="Hensen N."/>
            <person name="Bonometti L."/>
            <person name="Westerberg I."/>
            <person name="Brannstrom I.O."/>
            <person name="Guillou S."/>
            <person name="Cros-Aarteil S."/>
            <person name="Calhoun S."/>
            <person name="Haridas S."/>
            <person name="Kuo A."/>
            <person name="Mondo S."/>
            <person name="Pangilinan J."/>
            <person name="Riley R."/>
            <person name="LaButti K."/>
            <person name="Andreopoulos B."/>
            <person name="Lipzen A."/>
            <person name="Chen C."/>
            <person name="Yan M."/>
            <person name="Daum C."/>
            <person name="Ng V."/>
            <person name="Clum A."/>
            <person name="Steindorff A."/>
            <person name="Ohm R.A."/>
            <person name="Martin F."/>
            <person name="Silar P."/>
            <person name="Natvig D.O."/>
            <person name="Lalanne C."/>
            <person name="Gautier V."/>
            <person name="Ament-Velasquez S.L."/>
            <person name="Kruys A."/>
            <person name="Hutchinson M.I."/>
            <person name="Powell A.J."/>
            <person name="Barry K."/>
            <person name="Miller A.N."/>
            <person name="Grigoriev I.V."/>
            <person name="Debuchy R."/>
            <person name="Gladieux P."/>
            <person name="Hiltunen Thoren M."/>
            <person name="Johannesson H."/>
        </authorList>
    </citation>
    <scope>NUCLEOTIDE SEQUENCE</scope>
    <source>
        <strain evidence="7">PSN293</strain>
    </source>
</reference>
<dbReference type="SUPFAM" id="SSF51905">
    <property type="entry name" value="FAD/NAD(P)-binding domain"/>
    <property type="match status" value="1"/>
</dbReference>
<feature type="domain" description="FAD-binding" evidence="6">
    <location>
        <begin position="29"/>
        <end position="199"/>
    </location>
</feature>